<dbReference type="PANTHER" id="PTHR22642">
    <property type="entry name" value="IMIDAZOLONEPROPIONASE"/>
    <property type="match status" value="1"/>
</dbReference>
<evidence type="ECO:0000256" key="1">
    <source>
        <dbReference type="SAM" id="Phobius"/>
    </source>
</evidence>
<feature type="domain" description="Amidohydrolase 3" evidence="2">
    <location>
        <begin position="96"/>
        <end position="389"/>
    </location>
</feature>
<proteinExistence type="predicted"/>
<name>A0AAD6URT9_9AGAR</name>
<keyword evidence="1" id="KW-0812">Transmembrane</keyword>
<dbReference type="InterPro" id="IPR032466">
    <property type="entry name" value="Metal_Hydrolase"/>
</dbReference>
<reference evidence="3" key="1">
    <citation type="submission" date="2023-03" db="EMBL/GenBank/DDBJ databases">
        <title>Massive genome expansion in bonnet fungi (Mycena s.s.) driven by repeated elements and novel gene families across ecological guilds.</title>
        <authorList>
            <consortium name="Lawrence Berkeley National Laboratory"/>
            <person name="Harder C.B."/>
            <person name="Miyauchi S."/>
            <person name="Viragh M."/>
            <person name="Kuo A."/>
            <person name="Thoen E."/>
            <person name="Andreopoulos B."/>
            <person name="Lu D."/>
            <person name="Skrede I."/>
            <person name="Drula E."/>
            <person name="Henrissat B."/>
            <person name="Morin E."/>
            <person name="Kohler A."/>
            <person name="Barry K."/>
            <person name="LaButti K."/>
            <person name="Morin E."/>
            <person name="Salamov A."/>
            <person name="Lipzen A."/>
            <person name="Mereny Z."/>
            <person name="Hegedus B."/>
            <person name="Baldrian P."/>
            <person name="Stursova M."/>
            <person name="Weitz H."/>
            <person name="Taylor A."/>
            <person name="Grigoriev I.V."/>
            <person name="Nagy L.G."/>
            <person name="Martin F."/>
            <person name="Kauserud H."/>
        </authorList>
    </citation>
    <scope>NUCLEOTIDE SEQUENCE</scope>
    <source>
        <strain evidence="3">9144</strain>
    </source>
</reference>
<dbReference type="InterPro" id="IPR011059">
    <property type="entry name" value="Metal-dep_hydrolase_composite"/>
</dbReference>
<protein>
    <submittedName>
        <fullName evidence="3">Amidohydrolase family-domain-containing protein</fullName>
    </submittedName>
</protein>
<dbReference type="Gene3D" id="3.20.20.140">
    <property type="entry name" value="Metal-dependent hydrolases"/>
    <property type="match status" value="1"/>
</dbReference>
<organism evidence="3 4">
    <name type="scientific">Mycena pura</name>
    <dbReference type="NCBI Taxonomy" id="153505"/>
    <lineage>
        <taxon>Eukaryota</taxon>
        <taxon>Fungi</taxon>
        <taxon>Dikarya</taxon>
        <taxon>Basidiomycota</taxon>
        <taxon>Agaricomycotina</taxon>
        <taxon>Agaricomycetes</taxon>
        <taxon>Agaricomycetidae</taxon>
        <taxon>Agaricales</taxon>
        <taxon>Marasmiineae</taxon>
        <taxon>Mycenaceae</taxon>
        <taxon>Mycena</taxon>
    </lineage>
</organism>
<accession>A0AAD6URT9</accession>
<dbReference type="EMBL" id="JARJCW010000192">
    <property type="protein sequence ID" value="KAJ7187578.1"/>
    <property type="molecule type" value="Genomic_DNA"/>
</dbReference>
<sequence length="417" mass="45169">MSKAPSRQAGHSKSHPAFFSISAILGILLASILAVYLGLRLPWFPSAHAICSEGKIYTVDPINSRVDCLVIKDGRIVHVGTDIKRLPNLHILHIPKNAVVLPGLSDSHGHLLEYGASRELPLEGTATIDETVSRVRHYILNNPAILNNRDAVIRGGGWDHTRWPGAAWPTAAHLEADPIIKGRLVVLQSKDCHALWVLERAMAMSAMSPSPVSVEGGVVLTDAAGAPTGAAQAASAYWDDLVQRFTIAVNDALAYGLTSVHDAGLDPASLAFFTRQADKGDIPIRIYGMKFFDETEPYWGNTTRPFVGAANGRLTARSVKIFADGALRTGGSALYEPYADNPSTSGFMLLEESVLFDFIPRFLLDGWQVNVHAIGERANGIVLDAFEASLKGVNVTALLRNITIWRYGFGRQTGFIL</sequence>
<keyword evidence="4" id="KW-1185">Reference proteome</keyword>
<keyword evidence="1" id="KW-0472">Membrane</keyword>
<evidence type="ECO:0000259" key="2">
    <source>
        <dbReference type="Pfam" id="PF07969"/>
    </source>
</evidence>
<evidence type="ECO:0000313" key="4">
    <source>
        <dbReference type="Proteomes" id="UP001219525"/>
    </source>
</evidence>
<dbReference type="SUPFAM" id="SSF51556">
    <property type="entry name" value="Metallo-dependent hydrolases"/>
    <property type="match status" value="1"/>
</dbReference>
<comment type="caution">
    <text evidence="3">The sequence shown here is derived from an EMBL/GenBank/DDBJ whole genome shotgun (WGS) entry which is preliminary data.</text>
</comment>
<dbReference type="PANTHER" id="PTHR22642:SF2">
    <property type="entry name" value="PROTEIN LONG AFTER FAR-RED 3"/>
    <property type="match status" value="1"/>
</dbReference>
<dbReference type="Gene3D" id="3.10.310.70">
    <property type="match status" value="1"/>
</dbReference>
<evidence type="ECO:0000313" key="3">
    <source>
        <dbReference type="EMBL" id="KAJ7187578.1"/>
    </source>
</evidence>
<keyword evidence="1" id="KW-1133">Transmembrane helix</keyword>
<dbReference type="AlphaFoldDB" id="A0AAD6URT9"/>
<dbReference type="InterPro" id="IPR013108">
    <property type="entry name" value="Amidohydro_3"/>
</dbReference>
<gene>
    <name evidence="3" type="ORF">GGX14DRAFT_611268</name>
</gene>
<dbReference type="SUPFAM" id="SSF51338">
    <property type="entry name" value="Composite domain of metallo-dependent hydrolases"/>
    <property type="match status" value="1"/>
</dbReference>
<feature type="transmembrane region" description="Helical" evidence="1">
    <location>
        <begin position="17"/>
        <end position="39"/>
    </location>
</feature>
<dbReference type="Gene3D" id="2.30.40.10">
    <property type="entry name" value="Urease, subunit C, domain 1"/>
    <property type="match status" value="1"/>
</dbReference>
<dbReference type="Pfam" id="PF07969">
    <property type="entry name" value="Amidohydro_3"/>
    <property type="match status" value="1"/>
</dbReference>
<dbReference type="GO" id="GO:0016810">
    <property type="term" value="F:hydrolase activity, acting on carbon-nitrogen (but not peptide) bonds"/>
    <property type="evidence" value="ECO:0007669"/>
    <property type="project" value="InterPro"/>
</dbReference>
<dbReference type="Proteomes" id="UP001219525">
    <property type="component" value="Unassembled WGS sequence"/>
</dbReference>